<comment type="caution">
    <text evidence="1">The sequence shown here is derived from an EMBL/GenBank/DDBJ whole genome shotgun (WGS) entry which is preliminary data.</text>
</comment>
<dbReference type="Proteomes" id="UP001054837">
    <property type="component" value="Unassembled WGS sequence"/>
</dbReference>
<gene>
    <name evidence="1" type="ORF">CDAR_621701</name>
</gene>
<protein>
    <submittedName>
        <fullName evidence="1">Uncharacterized protein</fullName>
    </submittedName>
</protein>
<evidence type="ECO:0000313" key="1">
    <source>
        <dbReference type="EMBL" id="GIX92292.1"/>
    </source>
</evidence>
<evidence type="ECO:0000313" key="2">
    <source>
        <dbReference type="Proteomes" id="UP001054837"/>
    </source>
</evidence>
<name>A0AAV4PAW8_9ARAC</name>
<accession>A0AAV4PAW8</accession>
<organism evidence="1 2">
    <name type="scientific">Caerostris darwini</name>
    <dbReference type="NCBI Taxonomy" id="1538125"/>
    <lineage>
        <taxon>Eukaryota</taxon>
        <taxon>Metazoa</taxon>
        <taxon>Ecdysozoa</taxon>
        <taxon>Arthropoda</taxon>
        <taxon>Chelicerata</taxon>
        <taxon>Arachnida</taxon>
        <taxon>Araneae</taxon>
        <taxon>Araneomorphae</taxon>
        <taxon>Entelegynae</taxon>
        <taxon>Araneoidea</taxon>
        <taxon>Araneidae</taxon>
        <taxon>Caerostris</taxon>
    </lineage>
</organism>
<proteinExistence type="predicted"/>
<keyword evidence="2" id="KW-1185">Reference proteome</keyword>
<dbReference type="EMBL" id="BPLQ01002387">
    <property type="protein sequence ID" value="GIX92292.1"/>
    <property type="molecule type" value="Genomic_DNA"/>
</dbReference>
<sequence>MIYVRIINHLSFILLGSKWHNYPFLGRTLRDSPYPKNRERFYFGDRFKPKKDEYLSERFRVFKRSRIRLPGGTIHLHPFPTHWGLGTPHQEKKGPSISIWPDTFISNNIYFVNLGSQSSFSFPFLTSFSGP</sequence>
<dbReference type="AlphaFoldDB" id="A0AAV4PAW8"/>
<reference evidence="1 2" key="1">
    <citation type="submission" date="2021-06" db="EMBL/GenBank/DDBJ databases">
        <title>Caerostris darwini draft genome.</title>
        <authorList>
            <person name="Kono N."/>
            <person name="Arakawa K."/>
        </authorList>
    </citation>
    <scope>NUCLEOTIDE SEQUENCE [LARGE SCALE GENOMIC DNA]</scope>
</reference>